<organism evidence="1 2">
    <name type="scientific">Alishewanella aestuarii B11</name>
    <dbReference type="NCBI Taxonomy" id="1197174"/>
    <lineage>
        <taxon>Bacteria</taxon>
        <taxon>Pseudomonadati</taxon>
        <taxon>Pseudomonadota</taxon>
        <taxon>Gammaproteobacteria</taxon>
        <taxon>Alteromonadales</taxon>
        <taxon>Alteromonadaceae</taxon>
        <taxon>Alishewanella</taxon>
    </lineage>
</organism>
<name>J2IH85_9ALTE</name>
<evidence type="ECO:0000313" key="1">
    <source>
        <dbReference type="EMBL" id="EJI86144.1"/>
    </source>
</evidence>
<evidence type="ECO:0000313" key="2">
    <source>
        <dbReference type="Proteomes" id="UP000012043"/>
    </source>
</evidence>
<keyword evidence="2" id="KW-1185">Reference proteome</keyword>
<dbReference type="EMBL" id="ALAB01000008">
    <property type="protein sequence ID" value="EJI86144.1"/>
    <property type="molecule type" value="Genomic_DNA"/>
</dbReference>
<accession>J2IH85</accession>
<proteinExistence type="predicted"/>
<dbReference type="Proteomes" id="UP000012043">
    <property type="component" value="Unassembled WGS sequence"/>
</dbReference>
<comment type="caution">
    <text evidence="1">The sequence shown here is derived from an EMBL/GenBank/DDBJ whole genome shotgun (WGS) entry which is preliminary data.</text>
</comment>
<dbReference type="PATRIC" id="fig|1197174.4.peg.955"/>
<dbReference type="AlphaFoldDB" id="J2IH85"/>
<protein>
    <submittedName>
        <fullName evidence="1">Uncharacterized protein</fullName>
    </submittedName>
</protein>
<sequence length="40" mass="4325">MLLGFSMLPKFITIGAGFDVDQHLGGKAVWLMKTLKTAST</sequence>
<reference evidence="1 2" key="1">
    <citation type="journal article" date="2012" name="J. Bacteriol.">
        <title>Genome Sequence of Pectin-Degrading Alishewanella aestuarii Strain B11T, Isolated from Tidal Flat Sediment.</title>
        <authorList>
            <person name="Jung J."/>
            <person name="Choi S."/>
            <person name="Chun J."/>
            <person name="Park W."/>
        </authorList>
    </citation>
    <scope>NUCLEOTIDE SEQUENCE [LARGE SCALE GENOMIC DNA]</scope>
    <source>
        <strain evidence="1 2">B11</strain>
    </source>
</reference>
<gene>
    <name evidence="1" type="ORF">AEST_09750</name>
</gene>